<evidence type="ECO:0000313" key="2">
    <source>
        <dbReference type="Proteomes" id="UP000198599"/>
    </source>
</evidence>
<dbReference type="Gene3D" id="1.10.490.10">
    <property type="entry name" value="Globins"/>
    <property type="match status" value="1"/>
</dbReference>
<name>A0A1I5GW29_9RHOB</name>
<dbReference type="InterPro" id="IPR009050">
    <property type="entry name" value="Globin-like_sf"/>
</dbReference>
<dbReference type="CDD" id="cd08916">
    <property type="entry name" value="TrHb3_P"/>
    <property type="match status" value="1"/>
</dbReference>
<dbReference type="AlphaFoldDB" id="A0A1I5GW29"/>
<dbReference type="SUPFAM" id="SSF46458">
    <property type="entry name" value="Globin-like"/>
    <property type="match status" value="1"/>
</dbReference>
<dbReference type="STRING" id="1005928.SAMN04487859_14116"/>
<dbReference type="OrthoDB" id="25954at2"/>
<dbReference type="GO" id="GO:0019825">
    <property type="term" value="F:oxygen binding"/>
    <property type="evidence" value="ECO:0007669"/>
    <property type="project" value="InterPro"/>
</dbReference>
<evidence type="ECO:0000313" key="1">
    <source>
        <dbReference type="EMBL" id="SFO40228.1"/>
    </source>
</evidence>
<dbReference type="RefSeq" id="WP_092842362.1">
    <property type="nucleotide sequence ID" value="NZ_FOVP01000041.1"/>
</dbReference>
<dbReference type="Proteomes" id="UP000198599">
    <property type="component" value="Unassembled WGS sequence"/>
</dbReference>
<sequence>MMPPRIPVTEAQIDRVVSQFYARVRAHPALGPIFAAHIEDWPAHEEKIGRFWRNALLLQRCYDGNPMQAHMAAGNVKTQHFPVWLSLFDAVLEQELPPPLAQAWSALVHRIGRGLSYGLPQEDGKAQMPYLGEAWTKKAPVSAQSGE</sequence>
<dbReference type="EMBL" id="FOVP01000041">
    <property type="protein sequence ID" value="SFO40228.1"/>
    <property type="molecule type" value="Genomic_DNA"/>
</dbReference>
<reference evidence="2" key="1">
    <citation type="submission" date="2016-10" db="EMBL/GenBank/DDBJ databases">
        <authorList>
            <person name="Varghese N."/>
            <person name="Submissions S."/>
        </authorList>
    </citation>
    <scope>NUCLEOTIDE SEQUENCE [LARGE SCALE GENOMIC DNA]</scope>
    <source>
        <strain evidence="2">DSM 28463</strain>
    </source>
</reference>
<accession>A0A1I5GW29</accession>
<proteinExistence type="predicted"/>
<organism evidence="1 2">
    <name type="scientific">Roseovarius lutimaris</name>
    <dbReference type="NCBI Taxonomy" id="1005928"/>
    <lineage>
        <taxon>Bacteria</taxon>
        <taxon>Pseudomonadati</taxon>
        <taxon>Pseudomonadota</taxon>
        <taxon>Alphaproteobacteria</taxon>
        <taxon>Rhodobacterales</taxon>
        <taxon>Roseobacteraceae</taxon>
        <taxon>Roseovarius</taxon>
    </lineage>
</organism>
<protein>
    <submittedName>
        <fullName evidence="1">Hemoglobin</fullName>
    </submittedName>
</protein>
<gene>
    <name evidence="1" type="ORF">SAMN04487859_14116</name>
</gene>
<keyword evidence="2" id="KW-1185">Reference proteome</keyword>
<dbReference type="InterPro" id="IPR012292">
    <property type="entry name" value="Globin/Proto"/>
</dbReference>
<dbReference type="GO" id="GO:0020037">
    <property type="term" value="F:heme binding"/>
    <property type="evidence" value="ECO:0007669"/>
    <property type="project" value="InterPro"/>
</dbReference>